<accession>A0A366MUY6</accession>
<protein>
    <submittedName>
        <fullName evidence="1">Uncharacterized protein</fullName>
    </submittedName>
</protein>
<sequence length="286" mass="33907">MNVNFNLESSSFINSSEDLDYIYKRIDELDLLFQNIEKINKRKIELDRPKDTIYKNLDIYDQLFYENKPVSDFIYGTLDISSDYKKLLRAIIDKYTTFYERGTVDKNIFFYNRGTNIYDEKDLRDFYHNFFNTLNNGENFFYGIKIHFPKLTLSENVQNTLSAIETDLPNFSIKIIKTLDYLSNRIKGIFEDKKDIRATLETLTEETSFHASLQGKSKDLLNFEFEYIDKEKVKKKKTICCDPHVKYNRGEVSKGDKEYYRLYFQMGDPEIDNGNILIGHIGKHIE</sequence>
<reference evidence="1 2" key="1">
    <citation type="submission" date="2017-10" db="EMBL/GenBank/DDBJ databases">
        <title>Genomics of the genus Arcobacter.</title>
        <authorList>
            <person name="Perez-Cataluna A."/>
            <person name="Figueras M.J."/>
        </authorList>
    </citation>
    <scope>NUCLEOTIDE SEQUENCE [LARGE SCALE GENOMIC DNA]</scope>
    <source>
        <strain evidence="1 2">CECT 9230</strain>
    </source>
</reference>
<dbReference type="EMBL" id="PDKB01000006">
    <property type="protein sequence ID" value="RBQ29299.1"/>
    <property type="molecule type" value="Genomic_DNA"/>
</dbReference>
<evidence type="ECO:0000313" key="2">
    <source>
        <dbReference type="Proteomes" id="UP000252669"/>
    </source>
</evidence>
<organism evidence="1 2">
    <name type="scientific">Aliarcobacter vitoriensis</name>
    <dbReference type="NCBI Taxonomy" id="2011099"/>
    <lineage>
        <taxon>Bacteria</taxon>
        <taxon>Pseudomonadati</taxon>
        <taxon>Campylobacterota</taxon>
        <taxon>Epsilonproteobacteria</taxon>
        <taxon>Campylobacterales</taxon>
        <taxon>Arcobacteraceae</taxon>
        <taxon>Aliarcobacter</taxon>
    </lineage>
</organism>
<dbReference type="RefSeq" id="WP_113893779.1">
    <property type="nucleotide sequence ID" value="NZ_JANJGA010000006.1"/>
</dbReference>
<comment type="caution">
    <text evidence="1">The sequence shown here is derived from an EMBL/GenBank/DDBJ whole genome shotgun (WGS) entry which is preliminary data.</text>
</comment>
<name>A0A366MUY6_9BACT</name>
<keyword evidence="2" id="KW-1185">Reference proteome</keyword>
<gene>
    <name evidence="1" type="ORF">CRU91_04240</name>
</gene>
<dbReference type="OrthoDB" id="2855075at2"/>
<dbReference type="AlphaFoldDB" id="A0A366MUY6"/>
<dbReference type="Proteomes" id="UP000252669">
    <property type="component" value="Unassembled WGS sequence"/>
</dbReference>
<proteinExistence type="predicted"/>
<evidence type="ECO:0000313" key="1">
    <source>
        <dbReference type="EMBL" id="RBQ29299.1"/>
    </source>
</evidence>